<protein>
    <submittedName>
        <fullName evidence="5">Ankyrin repeat domain-containing protein 50-like</fullName>
    </submittedName>
</protein>
<gene>
    <name evidence="5" type="ORF">LCOR_07518.1</name>
</gene>
<organism evidence="5 6">
    <name type="scientific">Lichtheimia corymbifera JMRC:FSU:9682</name>
    <dbReference type="NCBI Taxonomy" id="1263082"/>
    <lineage>
        <taxon>Eukaryota</taxon>
        <taxon>Fungi</taxon>
        <taxon>Fungi incertae sedis</taxon>
        <taxon>Mucoromycota</taxon>
        <taxon>Mucoromycotina</taxon>
        <taxon>Mucoromycetes</taxon>
        <taxon>Mucorales</taxon>
        <taxon>Lichtheimiaceae</taxon>
        <taxon>Lichtheimia</taxon>
    </lineage>
</organism>
<evidence type="ECO:0000313" key="6">
    <source>
        <dbReference type="Proteomes" id="UP000027586"/>
    </source>
</evidence>
<feature type="region of interest" description="Disordered" evidence="4">
    <location>
        <begin position="1"/>
        <end position="21"/>
    </location>
</feature>
<dbReference type="SUPFAM" id="SSF48403">
    <property type="entry name" value="Ankyrin repeat"/>
    <property type="match status" value="1"/>
</dbReference>
<dbReference type="Gene3D" id="1.25.40.20">
    <property type="entry name" value="Ankyrin repeat-containing domain"/>
    <property type="match status" value="3"/>
</dbReference>
<dbReference type="VEuPathDB" id="FungiDB:LCOR_07518.1"/>
<comment type="caution">
    <text evidence="5">The sequence shown here is derived from an EMBL/GenBank/DDBJ whole genome shotgun (WGS) entry which is preliminary data.</text>
</comment>
<dbReference type="Pfam" id="PF12796">
    <property type="entry name" value="Ank_2"/>
    <property type="match status" value="2"/>
</dbReference>
<keyword evidence="1" id="KW-0677">Repeat</keyword>
<proteinExistence type="predicted"/>
<sequence>MSKRGQQPESDHDNNKRSKHATTTDKLTTCADAEIWNSITLDDFSVKALFQYIRSGGDVNIANADGYGLLYLAARNESTEAMRMLLLQPGVAVEAVHGPNRELALHASATAGHVDAVELLLEHDSPHHIRDALGHTPLTSCLFSQSIECLGLLLDAGADMHVKDEQGNTLLHLAAINGFAAAVDRLDKIPVDERNARGLSPLAVAIGLGHVETMQRLLARGADVNGTTRLGNTILHHAVTWNRIEAVKAVVDAGGNVNVLNAMEETPLMLAVQQRKIDMVRYLMDHGANPCVVDNTNMPLMYAANHGYTEMCDLLITNDTSDFFIQSAAELSERVNQINTNKLLLARLQERKQTNAIEEDTDFSALINMSDEDEEQQQQERSQNNNNQQENS</sequence>
<evidence type="ECO:0000256" key="4">
    <source>
        <dbReference type="SAM" id="MobiDB-lite"/>
    </source>
</evidence>
<dbReference type="PANTHER" id="PTHR24161">
    <property type="entry name" value="ANK_REP_REGION DOMAIN-CONTAINING PROTEIN-RELATED"/>
    <property type="match status" value="1"/>
</dbReference>
<reference evidence="5" key="1">
    <citation type="submission" date="2013-08" db="EMBL/GenBank/DDBJ databases">
        <title>Gene expansion shapes genome architecture in the human pathogen Lichtheimia corymbifera: an evolutionary genomics analysis in the ancient terrestrial Mucorales (Mucoromycotina).</title>
        <authorList>
            <person name="Schwartze V.U."/>
            <person name="Winter S."/>
            <person name="Shelest E."/>
            <person name="Marcet-Houben M."/>
            <person name="Horn F."/>
            <person name="Wehner S."/>
            <person name="Hoffmann K."/>
            <person name="Riege K."/>
            <person name="Sammeth M."/>
            <person name="Nowrousian M."/>
            <person name="Valiante V."/>
            <person name="Linde J."/>
            <person name="Jacobsen I.D."/>
            <person name="Marz M."/>
            <person name="Brakhage A.A."/>
            <person name="Gabaldon T."/>
            <person name="Bocker S."/>
            <person name="Voigt K."/>
        </authorList>
    </citation>
    <scope>NUCLEOTIDE SEQUENCE [LARGE SCALE GENOMIC DNA]</scope>
    <source>
        <strain evidence="5">FSU 9682</strain>
    </source>
</reference>
<dbReference type="AlphaFoldDB" id="A0A068S3C2"/>
<dbReference type="PROSITE" id="PS50297">
    <property type="entry name" value="ANK_REP_REGION"/>
    <property type="match status" value="3"/>
</dbReference>
<feature type="repeat" description="ANK" evidence="3">
    <location>
        <begin position="133"/>
        <end position="165"/>
    </location>
</feature>
<dbReference type="GO" id="GO:0019706">
    <property type="term" value="F:protein-cysteine S-palmitoyltransferase activity"/>
    <property type="evidence" value="ECO:0007669"/>
    <property type="project" value="UniProtKB-EC"/>
</dbReference>
<dbReference type="PROSITE" id="PS50088">
    <property type="entry name" value="ANK_REPEAT"/>
    <property type="match status" value="5"/>
</dbReference>
<feature type="compositionally biased region" description="Low complexity" evidence="4">
    <location>
        <begin position="379"/>
        <end position="392"/>
    </location>
</feature>
<keyword evidence="2 3" id="KW-0040">ANK repeat</keyword>
<dbReference type="OrthoDB" id="194358at2759"/>
<dbReference type="EMBL" id="CBTN010000037">
    <property type="protein sequence ID" value="CDH56475.1"/>
    <property type="molecule type" value="Genomic_DNA"/>
</dbReference>
<evidence type="ECO:0000313" key="5">
    <source>
        <dbReference type="EMBL" id="CDH56475.1"/>
    </source>
</evidence>
<evidence type="ECO:0000256" key="2">
    <source>
        <dbReference type="ARBA" id="ARBA00023043"/>
    </source>
</evidence>
<dbReference type="InterPro" id="IPR002110">
    <property type="entry name" value="Ankyrin_rpt"/>
</dbReference>
<feature type="repeat" description="ANK" evidence="3">
    <location>
        <begin position="230"/>
        <end position="262"/>
    </location>
</feature>
<evidence type="ECO:0000256" key="1">
    <source>
        <dbReference type="ARBA" id="ARBA00022737"/>
    </source>
</evidence>
<dbReference type="InterPro" id="IPR036770">
    <property type="entry name" value="Ankyrin_rpt-contain_sf"/>
</dbReference>
<name>A0A068S3C2_9FUNG</name>
<feature type="repeat" description="ANK" evidence="3">
    <location>
        <begin position="197"/>
        <end position="229"/>
    </location>
</feature>
<evidence type="ECO:0000256" key="3">
    <source>
        <dbReference type="PROSITE-ProRule" id="PRU00023"/>
    </source>
</evidence>
<feature type="region of interest" description="Disordered" evidence="4">
    <location>
        <begin position="356"/>
        <end position="392"/>
    </location>
</feature>
<dbReference type="STRING" id="1263082.A0A068S3C2"/>
<dbReference type="SMART" id="SM00248">
    <property type="entry name" value="ANK"/>
    <property type="match status" value="8"/>
</dbReference>
<keyword evidence="6" id="KW-1185">Reference proteome</keyword>
<dbReference type="PANTHER" id="PTHR24161:SF119">
    <property type="entry name" value="ANKYRIN REPEAT DOMAIN 44"/>
    <property type="match status" value="1"/>
</dbReference>
<feature type="repeat" description="ANK" evidence="3">
    <location>
        <begin position="263"/>
        <end position="295"/>
    </location>
</feature>
<accession>A0A068S3C2</accession>
<dbReference type="Proteomes" id="UP000027586">
    <property type="component" value="Unassembled WGS sequence"/>
</dbReference>
<dbReference type="Pfam" id="PF13637">
    <property type="entry name" value="Ank_4"/>
    <property type="match status" value="1"/>
</dbReference>
<feature type="repeat" description="ANK" evidence="3">
    <location>
        <begin position="100"/>
        <end position="132"/>
    </location>
</feature>